<organism evidence="2 3">
    <name type="scientific">Elysia marginata</name>
    <dbReference type="NCBI Taxonomy" id="1093978"/>
    <lineage>
        <taxon>Eukaryota</taxon>
        <taxon>Metazoa</taxon>
        <taxon>Spiralia</taxon>
        <taxon>Lophotrochozoa</taxon>
        <taxon>Mollusca</taxon>
        <taxon>Gastropoda</taxon>
        <taxon>Heterobranchia</taxon>
        <taxon>Euthyneura</taxon>
        <taxon>Panpulmonata</taxon>
        <taxon>Sacoglossa</taxon>
        <taxon>Placobranchoidea</taxon>
        <taxon>Plakobranchidae</taxon>
        <taxon>Elysia</taxon>
    </lineage>
</organism>
<dbReference type="Gene3D" id="3.10.100.10">
    <property type="entry name" value="Mannose-Binding Protein A, subunit A"/>
    <property type="match status" value="1"/>
</dbReference>
<evidence type="ECO:0000313" key="2">
    <source>
        <dbReference type="EMBL" id="GFS03669.1"/>
    </source>
</evidence>
<comment type="caution">
    <text evidence="2">The sequence shown here is derived from an EMBL/GenBank/DDBJ whole genome shotgun (WGS) entry which is preliminary data.</text>
</comment>
<proteinExistence type="predicted"/>
<sequence>MLRKIVLLLPLLFFSLGRGKLFNFHAIQTRHSFEDSELLCQGLGYDGLAVVSSPEMHVYALSLTETLRASGRGFFIGIGKNSDTHLVKWDDGTFPAEDTPWTRSSNYTGYTFAHRFMISSGGLYKALVNKTRTALCGYHANLSTEANGVSHPGQHAVDVSSSLSVTKVFSYLECVLLCGQDHRCRAAEFNSELLTCMKLGPGSYTGLVANINSQMFVRNGFIELS</sequence>
<dbReference type="Proteomes" id="UP000762676">
    <property type="component" value="Unassembled WGS sequence"/>
</dbReference>
<dbReference type="AlphaFoldDB" id="A0AAV4I3E1"/>
<dbReference type="InterPro" id="IPR016187">
    <property type="entry name" value="CTDL_fold"/>
</dbReference>
<dbReference type="CDD" id="cd00037">
    <property type="entry name" value="CLECT"/>
    <property type="match status" value="1"/>
</dbReference>
<keyword evidence="1" id="KW-0732">Signal</keyword>
<reference evidence="2 3" key="1">
    <citation type="journal article" date="2021" name="Elife">
        <title>Chloroplast acquisition without the gene transfer in kleptoplastic sea slugs, Plakobranchus ocellatus.</title>
        <authorList>
            <person name="Maeda T."/>
            <person name="Takahashi S."/>
            <person name="Yoshida T."/>
            <person name="Shimamura S."/>
            <person name="Takaki Y."/>
            <person name="Nagai Y."/>
            <person name="Toyoda A."/>
            <person name="Suzuki Y."/>
            <person name="Arimoto A."/>
            <person name="Ishii H."/>
            <person name="Satoh N."/>
            <person name="Nishiyama T."/>
            <person name="Hasebe M."/>
            <person name="Maruyama T."/>
            <person name="Minagawa J."/>
            <person name="Obokata J."/>
            <person name="Shigenobu S."/>
        </authorList>
    </citation>
    <scope>NUCLEOTIDE SEQUENCE [LARGE SCALE GENOMIC DNA]</scope>
</reference>
<dbReference type="SUPFAM" id="SSF56436">
    <property type="entry name" value="C-type lectin-like"/>
    <property type="match status" value="1"/>
</dbReference>
<dbReference type="SUPFAM" id="SSF57414">
    <property type="entry name" value="Hairpin loop containing domain-like"/>
    <property type="match status" value="1"/>
</dbReference>
<gene>
    <name evidence="2" type="ORF">ElyMa_002892700</name>
</gene>
<name>A0AAV4I3E1_9GAST</name>
<evidence type="ECO:0000313" key="3">
    <source>
        <dbReference type="Proteomes" id="UP000762676"/>
    </source>
</evidence>
<evidence type="ECO:0000256" key="1">
    <source>
        <dbReference type="SAM" id="SignalP"/>
    </source>
</evidence>
<dbReference type="EMBL" id="BMAT01005989">
    <property type="protein sequence ID" value="GFS03669.1"/>
    <property type="molecule type" value="Genomic_DNA"/>
</dbReference>
<keyword evidence="3" id="KW-1185">Reference proteome</keyword>
<feature type="chain" id="PRO_5043763947" description="C-type lectin domain-containing protein" evidence="1">
    <location>
        <begin position="20"/>
        <end position="225"/>
    </location>
</feature>
<accession>A0AAV4I3E1</accession>
<evidence type="ECO:0008006" key="4">
    <source>
        <dbReference type="Google" id="ProtNLM"/>
    </source>
</evidence>
<feature type="signal peptide" evidence="1">
    <location>
        <begin position="1"/>
        <end position="19"/>
    </location>
</feature>
<protein>
    <recommendedName>
        <fullName evidence="4">C-type lectin domain-containing protein</fullName>
    </recommendedName>
</protein>
<dbReference type="InterPro" id="IPR016186">
    <property type="entry name" value="C-type_lectin-like/link_sf"/>
</dbReference>